<reference evidence="3" key="1">
    <citation type="submission" date="2019-06" db="EMBL/GenBank/DDBJ databases">
        <title>Biological control genes from B. altitudinis strain T5ST4 isolated from Ilex paraguariensis (yerba mate).</title>
        <authorList>
            <person name="Cortese I.J."/>
            <person name="Castrillo M.L."/>
            <person name="Bich G.A."/>
            <person name="Zapata P.D."/>
            <person name="Laczeski M.E."/>
        </authorList>
    </citation>
    <scope>NUCLEOTIDE SEQUENCE</scope>
    <source>
        <strain evidence="3">T5ST4</strain>
    </source>
</reference>
<dbReference type="AlphaFoldDB" id="A0A5B8HY28"/>
<dbReference type="Pfam" id="PF13692">
    <property type="entry name" value="Glyco_trans_1_4"/>
    <property type="match status" value="1"/>
</dbReference>
<gene>
    <name evidence="3" type="primary">tua</name>
</gene>
<sequence>MPQMLSKSAYKQKGKKVIKVKAESIIHVIVATGEWGHDGLRYRRHRLAEFLASDPETKEVIWVCPSATRHSAPFQPITDRMKQMTIPDVLKSKFFRFGRYQDMFYFHKLSPLLEHLRQEEKQGIAVCLWYTFPGFPLLSSLFEWKHIVYDCSDLWGEPISGKNNILSYMRQRVIVKAENRIIKYAHSITCSSQYLHDQIKKRLMGEPKDVFTVENGVEYDVFAKSNLPSREDVLEGREGTVLGFIGGIKPKLDFDMIAQAARMQPDWTFLFVGPDGTNGDPSFQHALKLPNVLWTGAVAPEEVPAYMKLIDVGMMPYKQSPYNQAVFPLKLYEFLAAGIPVVGLNLPSTERLKENDVYEYVEGEDPALFVEACQKVISKKDDMKCRHLRQSRAKKKDWHALFTNMVELTNIKENA</sequence>
<keyword evidence="2 3" id="KW-0808">Transferase</keyword>
<protein>
    <submittedName>
        <fullName evidence="3">Glycosyltransferase family 1 protein</fullName>
    </submittedName>
</protein>
<accession>A0A5B8HY28</accession>
<dbReference type="GO" id="GO:0016757">
    <property type="term" value="F:glycosyltransferase activity"/>
    <property type="evidence" value="ECO:0007669"/>
    <property type="project" value="UniProtKB-KW"/>
</dbReference>
<dbReference type="PANTHER" id="PTHR12526:SF629">
    <property type="entry name" value="TEICHURONIC ACID BIOSYNTHESIS GLYCOSYLTRANSFERASE TUAH-RELATED"/>
    <property type="match status" value="1"/>
</dbReference>
<keyword evidence="1" id="KW-0328">Glycosyltransferase</keyword>
<name>A0A5B8HY28_BACAB</name>
<dbReference type="RefSeq" id="WP_052141842.1">
    <property type="nucleotide sequence ID" value="NZ_JACAAI010000042.1"/>
</dbReference>
<dbReference type="SUPFAM" id="SSF53756">
    <property type="entry name" value="UDP-Glycosyltransferase/glycogen phosphorylase"/>
    <property type="match status" value="1"/>
</dbReference>
<evidence type="ECO:0000256" key="1">
    <source>
        <dbReference type="ARBA" id="ARBA00022676"/>
    </source>
</evidence>
<dbReference type="Gene3D" id="3.40.50.2000">
    <property type="entry name" value="Glycogen Phosphorylase B"/>
    <property type="match status" value="2"/>
</dbReference>
<dbReference type="NCBIfam" id="NF047676">
    <property type="entry name" value="TeichurnBiosyTuaH"/>
    <property type="match status" value="1"/>
</dbReference>
<organism evidence="3">
    <name type="scientific">Bacillus altitudinis</name>
    <dbReference type="NCBI Taxonomy" id="293387"/>
    <lineage>
        <taxon>Bacteria</taxon>
        <taxon>Bacillati</taxon>
        <taxon>Bacillota</taxon>
        <taxon>Bacilli</taxon>
        <taxon>Bacillales</taxon>
        <taxon>Bacillaceae</taxon>
        <taxon>Bacillus</taxon>
    </lineage>
</organism>
<proteinExistence type="predicted"/>
<evidence type="ECO:0000256" key="2">
    <source>
        <dbReference type="ARBA" id="ARBA00022679"/>
    </source>
</evidence>
<dbReference type="PANTHER" id="PTHR12526">
    <property type="entry name" value="GLYCOSYLTRANSFERASE"/>
    <property type="match status" value="1"/>
</dbReference>
<dbReference type="EMBL" id="MN088804">
    <property type="protein sequence ID" value="QDY64809.1"/>
    <property type="molecule type" value="Genomic_DNA"/>
</dbReference>
<evidence type="ECO:0000313" key="3">
    <source>
        <dbReference type="EMBL" id="QDY64809.1"/>
    </source>
</evidence>